<feature type="domain" description="Elapor1/2 galactose binding" evidence="2">
    <location>
        <begin position="88"/>
        <end position="251"/>
    </location>
</feature>
<keyword evidence="5" id="KW-1185">Reference proteome</keyword>
<dbReference type="InterPro" id="IPR056608">
    <property type="entry name" value="Elapor1/2_GBD"/>
</dbReference>
<evidence type="ECO:0000259" key="3">
    <source>
        <dbReference type="Pfam" id="PF23087"/>
    </source>
</evidence>
<dbReference type="AlphaFoldDB" id="A0A8E0VKX5"/>
<accession>A0A8E0VKX5</accession>
<dbReference type="OrthoDB" id="439917at2759"/>
<dbReference type="Pfam" id="PF23087">
    <property type="entry name" value="MRH_ELAPOR1_9th"/>
    <property type="match status" value="1"/>
</dbReference>
<sequence>FPPDPNDRTFQRVKQWTWIEPKICDEHTGVALPEPDIPVPCEPCPLGTMLTKTNRCEPCPTSLTMVGSEITNTCIICDKDHVPAYGMNYSTWSYFPWNMETTCQSAFGYPSCQKWVLDKNFIRSGVGLYPNAVSSLKVYLPNGFVRSDEIFVDSWPEITLIPPVPDTYLAVNFEIKCAYYCELQLLQEQVGREEFMVKSWTGSVPRQNFILHIKDSRPTNFTWTFQKMNPNRSVFDHDHVRIYNIRVTNAVGLGAIGCRKCLKGMEHGKCVTCPRGLFYVEVTNQSSHQTLINCTECPTNHVVISDSTMTRSVSEACIPCEPGTRSINSSICVLDTAPITPNGIQYNLTKFLSAEHRINGTRMFTPSGNRYVHEFRLQLSYGKTTECVEEFASVFSSRVTALICRHTCVWTSTHPEKTVYTKPISKCKLSLVIPLWMKSNFHERNTVSLADRMVKAIPSNISQSFWDEINRNLTRAGWTPDTTGSDLHYIFETDDTTKSCPHGRKAVVTLRCGFVFDYSLDDPDTAGILEVPPSCPDGTCDGCLYQFLWTGLQACPICRNEELQKIVGECHYGKRTVYRTAPRGCRLSESILHAELESCPMVSKGQMAVIILTVIIMCLLSFIILICHRRNKRLQYKYMKLIQSAESKSQQPNSCALEEAEEENVDTFSRRTIRPDGSENLGMELEPTVLASISPFSKMQFPRVGPIVFKSREDSDTQYLPENEVVS</sequence>
<dbReference type="EMBL" id="LUCM01006292">
    <property type="protein sequence ID" value="KAA0191502.1"/>
    <property type="molecule type" value="Genomic_DNA"/>
</dbReference>
<evidence type="ECO:0000259" key="2">
    <source>
        <dbReference type="Pfam" id="PF23031"/>
    </source>
</evidence>
<dbReference type="GO" id="GO:0016020">
    <property type="term" value="C:membrane"/>
    <property type="evidence" value="ECO:0007669"/>
    <property type="project" value="TreeGrafter"/>
</dbReference>
<organism evidence="4 5">
    <name type="scientific">Fasciolopsis buskii</name>
    <dbReference type="NCBI Taxonomy" id="27845"/>
    <lineage>
        <taxon>Eukaryota</taxon>
        <taxon>Metazoa</taxon>
        <taxon>Spiralia</taxon>
        <taxon>Lophotrochozoa</taxon>
        <taxon>Platyhelminthes</taxon>
        <taxon>Trematoda</taxon>
        <taxon>Digenea</taxon>
        <taxon>Plagiorchiida</taxon>
        <taxon>Echinostomata</taxon>
        <taxon>Echinostomatoidea</taxon>
        <taxon>Fasciolidae</taxon>
        <taxon>Fasciolopsis</taxon>
    </lineage>
</organism>
<dbReference type="Proteomes" id="UP000728185">
    <property type="component" value="Unassembled WGS sequence"/>
</dbReference>
<feature type="domain" description="Elapor1/2 mannose 6-phosphate receptor homology" evidence="3">
    <location>
        <begin position="345"/>
        <end position="558"/>
    </location>
</feature>
<keyword evidence="1" id="KW-0812">Transmembrane</keyword>
<evidence type="ECO:0000313" key="4">
    <source>
        <dbReference type="EMBL" id="KAA0191502.1"/>
    </source>
</evidence>
<evidence type="ECO:0000313" key="5">
    <source>
        <dbReference type="Proteomes" id="UP000728185"/>
    </source>
</evidence>
<reference evidence="4" key="1">
    <citation type="submission" date="2019-05" db="EMBL/GenBank/DDBJ databases">
        <title>Annotation for the trematode Fasciolopsis buski.</title>
        <authorList>
            <person name="Choi Y.-J."/>
        </authorList>
    </citation>
    <scope>NUCLEOTIDE SEQUENCE</scope>
    <source>
        <strain evidence="4">HT</strain>
        <tissue evidence="4">Whole worm</tissue>
    </source>
</reference>
<dbReference type="InterPro" id="IPR056607">
    <property type="entry name" value="Elapor1/2_MRH"/>
</dbReference>
<dbReference type="SUPFAM" id="SSF57184">
    <property type="entry name" value="Growth factor receptor domain"/>
    <property type="match status" value="1"/>
</dbReference>
<dbReference type="PANTHER" id="PTHR22727:SF15">
    <property type="entry name" value="MRH DOMAIN-CONTAINING PROTEIN"/>
    <property type="match status" value="1"/>
</dbReference>
<proteinExistence type="predicted"/>
<dbReference type="InterPro" id="IPR039181">
    <property type="entry name" value="Elapor1/2"/>
</dbReference>
<feature type="non-terminal residue" evidence="4">
    <location>
        <position position="727"/>
    </location>
</feature>
<dbReference type="InterPro" id="IPR009030">
    <property type="entry name" value="Growth_fac_rcpt_cys_sf"/>
</dbReference>
<keyword evidence="1" id="KW-0472">Membrane</keyword>
<comment type="caution">
    <text evidence="4">The sequence shown here is derived from an EMBL/GenBank/DDBJ whole genome shotgun (WGS) entry which is preliminary data.</text>
</comment>
<keyword evidence="1" id="KW-1133">Transmembrane helix</keyword>
<feature type="transmembrane region" description="Helical" evidence="1">
    <location>
        <begin position="607"/>
        <end position="627"/>
    </location>
</feature>
<dbReference type="PANTHER" id="PTHR22727">
    <property type="entry name" value="PROTEIN CBG13728"/>
    <property type="match status" value="1"/>
</dbReference>
<dbReference type="Pfam" id="PF23031">
    <property type="entry name" value="GBD_ELAPOR1"/>
    <property type="match status" value="1"/>
</dbReference>
<protein>
    <submittedName>
        <fullName evidence="4">Uncharacterized protein</fullName>
    </submittedName>
</protein>
<name>A0A8E0VKX5_9TREM</name>
<gene>
    <name evidence="4" type="ORF">FBUS_01130</name>
</gene>
<evidence type="ECO:0000256" key="1">
    <source>
        <dbReference type="SAM" id="Phobius"/>
    </source>
</evidence>